<proteinExistence type="predicted"/>
<feature type="domain" description="ABC-2 type transporter transmembrane" evidence="6">
    <location>
        <begin position="504"/>
        <end position="699"/>
    </location>
</feature>
<organism evidence="7 8">
    <name type="scientific">Streptacidiphilus alkalitolerans</name>
    <dbReference type="NCBI Taxonomy" id="3342712"/>
    <lineage>
        <taxon>Bacteria</taxon>
        <taxon>Bacillati</taxon>
        <taxon>Actinomycetota</taxon>
        <taxon>Actinomycetes</taxon>
        <taxon>Kitasatosporales</taxon>
        <taxon>Streptomycetaceae</taxon>
        <taxon>Streptacidiphilus</taxon>
    </lineage>
</organism>
<dbReference type="RefSeq" id="WP_380513100.1">
    <property type="nucleotide sequence ID" value="NZ_JBHEZX010000011.1"/>
</dbReference>
<dbReference type="SUPFAM" id="SSF101967">
    <property type="entry name" value="Adhesin YadA, collagen-binding domain"/>
    <property type="match status" value="1"/>
</dbReference>
<feature type="transmembrane region" description="Helical" evidence="5">
    <location>
        <begin position="565"/>
        <end position="589"/>
    </location>
</feature>
<sequence>MRTPDLARLELRRFYRGRLPRAALVALMLLPLLYGALYLWSFWNPYGHLDRLPVALVVQDKAVTVQGKRIDAGRQLADQLKQRQIFGWDTVGPQQAAKGVASGKYYLSLTIPADFSRDIGSSDSDHPADGELKVQTNDSNNYIVGQISRSVFDEIRAASSSQASQGFYDQVFVSFADLHDRTVQAADGADRITAGAGQAQQGAGRLAAGAQSAQGGARQLAAGLDTARSGSAALAEGLGSLDQGAGRLASGARQAAAGTQQLADAVNPVAADLSPLLHEHPELISTSATLVADNAEKIAADLGRLPADSRRALADAKAASARLDALYAEQCGADPSTQDCARLHAGDLAAHQVLDVAGRLDDQVQQLAPELTSLAADAHRVAALAKPLEQPGLAGKFDTAVAQVNQLNRGVHTLATGAAALQQGAGQARSGATTLDQGLTRLDSGAHSLSSGLYRLSDGARQLDSGLGSLAGGSAKLADGLHSGAGQIPDYDADQRNARAAAMSDPVQLAKDELNATPDYGTGFAPYFIPLALWVGAMVGYMLLRPLSNRALAANAPARRAALAGWLPVAGLGLLQAGALMAVLCWALGLQPVHAAGVLGFLALTVLCFSAVTQWLNARFGPAGRLLALALLMLQLTSAGGTYPVETSPGFFGAIHPFLPMSYVVAGLRRLVSGGDLTAVWTGSAVLAAFTLAALALTTLTARRRQVWTVSRLHPELTL</sequence>
<protein>
    <submittedName>
        <fullName evidence="7">YhgE/Pip family protein</fullName>
    </submittedName>
</protein>
<dbReference type="NCBIfam" id="TIGR03061">
    <property type="entry name" value="pip_yhgE_Nterm"/>
    <property type="match status" value="1"/>
</dbReference>
<dbReference type="InterPro" id="IPR017501">
    <property type="entry name" value="Phage_infect_YhgE_C"/>
</dbReference>
<gene>
    <name evidence="7" type="ORF">ACEZDG_24435</name>
</gene>
<feature type="transmembrane region" description="Helical" evidence="5">
    <location>
        <begin position="524"/>
        <end position="544"/>
    </location>
</feature>
<comment type="subcellular location">
    <subcellularLocation>
        <location evidence="1">Membrane</location>
        <topology evidence="1">Multi-pass membrane protein</topology>
    </subcellularLocation>
</comment>
<dbReference type="InterPro" id="IPR023908">
    <property type="entry name" value="xxxLxxG_rpt"/>
</dbReference>
<keyword evidence="3 5" id="KW-1133">Transmembrane helix</keyword>
<accession>A0ABV6VFC2</accession>
<keyword evidence="8" id="KW-1185">Reference proteome</keyword>
<comment type="caution">
    <text evidence="7">The sequence shown here is derived from an EMBL/GenBank/DDBJ whole genome shotgun (WGS) entry which is preliminary data.</text>
</comment>
<dbReference type="Pfam" id="PF12698">
    <property type="entry name" value="ABC2_membrane_3"/>
    <property type="match status" value="1"/>
</dbReference>
<keyword evidence="2 5" id="KW-0812">Transmembrane</keyword>
<dbReference type="Proteomes" id="UP001592582">
    <property type="component" value="Unassembled WGS sequence"/>
</dbReference>
<dbReference type="InterPro" id="IPR017500">
    <property type="entry name" value="Phage_infect_YhgE_N"/>
</dbReference>
<evidence type="ECO:0000259" key="6">
    <source>
        <dbReference type="Pfam" id="PF12698"/>
    </source>
</evidence>
<evidence type="ECO:0000256" key="2">
    <source>
        <dbReference type="ARBA" id="ARBA00022692"/>
    </source>
</evidence>
<evidence type="ECO:0000256" key="3">
    <source>
        <dbReference type="ARBA" id="ARBA00022989"/>
    </source>
</evidence>
<evidence type="ECO:0000256" key="5">
    <source>
        <dbReference type="SAM" id="Phobius"/>
    </source>
</evidence>
<evidence type="ECO:0000313" key="8">
    <source>
        <dbReference type="Proteomes" id="UP001592582"/>
    </source>
</evidence>
<dbReference type="InterPro" id="IPR011049">
    <property type="entry name" value="Serralysin-like_metalloprot_C"/>
</dbReference>
<dbReference type="Gene3D" id="3.40.1710.10">
    <property type="entry name" value="abc type-2 transporter like domain"/>
    <property type="match status" value="1"/>
</dbReference>
<dbReference type="PANTHER" id="PTHR43077">
    <property type="entry name" value="TRANSPORT PERMEASE YVFS-RELATED"/>
    <property type="match status" value="1"/>
</dbReference>
<dbReference type="InterPro" id="IPR013525">
    <property type="entry name" value="ABC2_TM"/>
</dbReference>
<evidence type="ECO:0000256" key="4">
    <source>
        <dbReference type="ARBA" id="ARBA00023136"/>
    </source>
</evidence>
<dbReference type="InterPro" id="IPR051328">
    <property type="entry name" value="T7SS_ABC-Transporter"/>
</dbReference>
<dbReference type="NCBIfam" id="TIGR03062">
    <property type="entry name" value="pip_yhgE_Cterm"/>
    <property type="match status" value="1"/>
</dbReference>
<keyword evidence="4 5" id="KW-0472">Membrane</keyword>
<dbReference type="PANTHER" id="PTHR43077:SF5">
    <property type="entry name" value="PHAGE INFECTION PROTEIN"/>
    <property type="match status" value="1"/>
</dbReference>
<feature type="transmembrane region" description="Helical" evidence="5">
    <location>
        <begin position="623"/>
        <end position="643"/>
    </location>
</feature>
<dbReference type="NCBIfam" id="TIGR03057">
    <property type="entry name" value="xxxLxxG_by_4"/>
    <property type="match status" value="1"/>
</dbReference>
<evidence type="ECO:0000256" key="1">
    <source>
        <dbReference type="ARBA" id="ARBA00004141"/>
    </source>
</evidence>
<reference evidence="7 8" key="1">
    <citation type="submission" date="2024-09" db="EMBL/GenBank/DDBJ databases">
        <authorList>
            <person name="Lee S.D."/>
        </authorList>
    </citation>
    <scope>NUCLEOTIDE SEQUENCE [LARGE SCALE GENOMIC DNA]</scope>
    <source>
        <strain evidence="7 8">N1-1</strain>
    </source>
</reference>
<name>A0ABV6VFC2_9ACTN</name>
<evidence type="ECO:0000313" key="7">
    <source>
        <dbReference type="EMBL" id="MFC1412421.1"/>
    </source>
</evidence>
<feature type="transmembrane region" description="Helical" evidence="5">
    <location>
        <begin position="595"/>
        <end position="616"/>
    </location>
</feature>
<dbReference type="EMBL" id="JBHEZX010000011">
    <property type="protein sequence ID" value="MFC1412421.1"/>
    <property type="molecule type" value="Genomic_DNA"/>
</dbReference>
<feature type="transmembrane region" description="Helical" evidence="5">
    <location>
        <begin position="679"/>
        <end position="702"/>
    </location>
</feature>
<feature type="transmembrane region" description="Helical" evidence="5">
    <location>
        <begin position="21"/>
        <end position="43"/>
    </location>
</feature>